<feature type="transmembrane region" description="Helical" evidence="1">
    <location>
        <begin position="316"/>
        <end position="337"/>
    </location>
</feature>
<comment type="caution">
    <text evidence="2">The sequence shown here is derived from an EMBL/GenBank/DDBJ whole genome shotgun (WGS) entry which is preliminary data.</text>
</comment>
<name>E1IC52_9CHLR</name>
<feature type="transmembrane region" description="Helical" evidence="1">
    <location>
        <begin position="92"/>
        <end position="111"/>
    </location>
</feature>
<feature type="transmembrane region" description="Helical" evidence="1">
    <location>
        <begin position="131"/>
        <end position="153"/>
    </location>
</feature>
<dbReference type="Proteomes" id="UP000054010">
    <property type="component" value="Unassembled WGS sequence"/>
</dbReference>
<protein>
    <recommendedName>
        <fullName evidence="4">Glycosyltransferase RgtA/B/C/D-like domain-containing protein</fullName>
    </recommendedName>
</protein>
<feature type="transmembrane region" description="Helical" evidence="1">
    <location>
        <begin position="490"/>
        <end position="511"/>
    </location>
</feature>
<dbReference type="STRING" id="765420.OSCT_0903"/>
<keyword evidence="3" id="KW-1185">Reference proteome</keyword>
<sequence length="762" mass="82503">MTATTLTARRRALLAVLLCAGVLGLMGPLGRMVLMFPLLLLAPGYLIERRSASRDLPLLPRLTLWIGLSLSLWPLLYLWLTTFGLRLNDPLLWLLAILLALGSMAAAWHDLGSPPPNLPPLGGGIRLPPPAGAGWGGGNIVLALALLLLTLWVRLEQIKDLALPAWVDSVHHALMIRVAAEQGAAPFSLRPYLPVDDLPYHWGYHVLMATLMRLSGLDLVTLLLLPGQILNTLAGVVVAGLAHYLWRRPVAALGALLVVGLLAIMPAYYVSWGRYTQLSGLLLLPGLAIAWAEALRGGQRSHWALVSLQLAGLSLVHFRVLIFALALLAVQASLFFWQRGRLARVGMMLLSSLTALLLTTPWLWLLARRTLMPALASNGLAGGGSYNDFSSGLLWSGQNEWLVGMALLAALIGLGQRQQPALIMLLWAGVLLILSNPWLLTYLAPAAGLVLLLWAIRGRNWPAGIIALGLLLLNPWLVALPYLWLITNDVVIISLFVPLAVLIGGGAALCWDEIAPRLRWPRILRLSASALPQPQSLPLRSVRPLWQPRILRLSASALLLGLGLWGGLAQRSVINQVTILATPADYAALTWVASHTPSDAFFLINHSGWLPGSQRGVDGGWWLLPLTGRQTTTPPVLYIYGDPAYVARVQALEQQLASYTPGNEQALFDLIVREKITYLYFGPNAGTLKPEIFVGHPGFEVVYQVDGVTIIAVTLPAPAPDPPTDRQGALAPPRGAADWPGWCCAAPQSKRDARSGSRLHPG</sequence>
<feature type="transmembrane region" description="Helical" evidence="1">
    <location>
        <begin position="252"/>
        <end position="271"/>
    </location>
</feature>
<keyword evidence="1" id="KW-0472">Membrane</keyword>
<feature type="transmembrane region" description="Helical" evidence="1">
    <location>
        <begin position="393"/>
        <end position="412"/>
    </location>
</feature>
<keyword evidence="1" id="KW-0812">Transmembrane</keyword>
<keyword evidence="1" id="KW-1133">Transmembrane helix</keyword>
<dbReference type="AlphaFoldDB" id="E1IC52"/>
<organism evidence="2 3">
    <name type="scientific">Oscillochloris trichoides DG-6</name>
    <dbReference type="NCBI Taxonomy" id="765420"/>
    <lineage>
        <taxon>Bacteria</taxon>
        <taxon>Bacillati</taxon>
        <taxon>Chloroflexota</taxon>
        <taxon>Chloroflexia</taxon>
        <taxon>Chloroflexales</taxon>
        <taxon>Chloroflexineae</taxon>
        <taxon>Oscillochloridaceae</taxon>
        <taxon>Oscillochloris</taxon>
    </lineage>
</organism>
<evidence type="ECO:0000256" key="1">
    <source>
        <dbReference type="SAM" id="Phobius"/>
    </source>
</evidence>
<feature type="transmembrane region" description="Helical" evidence="1">
    <location>
        <begin position="349"/>
        <end position="367"/>
    </location>
</feature>
<feature type="transmembrane region" description="Helical" evidence="1">
    <location>
        <begin position="463"/>
        <end position="484"/>
    </location>
</feature>
<proteinExistence type="predicted"/>
<feature type="transmembrane region" description="Helical" evidence="1">
    <location>
        <begin position="62"/>
        <end position="80"/>
    </location>
</feature>
<feature type="transmembrane region" description="Helical" evidence="1">
    <location>
        <begin position="419"/>
        <end position="434"/>
    </location>
</feature>
<dbReference type="HOGENOM" id="CLU_432625_0_0_0"/>
<evidence type="ECO:0008006" key="4">
    <source>
        <dbReference type="Google" id="ProtNLM"/>
    </source>
</evidence>
<evidence type="ECO:0000313" key="2">
    <source>
        <dbReference type="EMBL" id="EFO81242.1"/>
    </source>
</evidence>
<feature type="transmembrane region" description="Helical" evidence="1">
    <location>
        <begin position="278"/>
        <end position="296"/>
    </location>
</feature>
<feature type="transmembrane region" description="Helical" evidence="1">
    <location>
        <begin position="222"/>
        <end position="246"/>
    </location>
</feature>
<evidence type="ECO:0000313" key="3">
    <source>
        <dbReference type="Proteomes" id="UP000054010"/>
    </source>
</evidence>
<dbReference type="EMBL" id="ADVR01000019">
    <property type="protein sequence ID" value="EFO81242.1"/>
    <property type="molecule type" value="Genomic_DNA"/>
</dbReference>
<accession>E1IC52</accession>
<feature type="transmembrane region" description="Helical" evidence="1">
    <location>
        <begin position="12"/>
        <end position="42"/>
    </location>
</feature>
<reference evidence="2 3" key="1">
    <citation type="journal article" date="2011" name="J. Bacteriol.">
        <title>Draft genome sequence of the anoxygenic filamentous phototrophic bacterium Oscillochloris trichoides subsp. DG-6.</title>
        <authorList>
            <person name="Kuznetsov B.B."/>
            <person name="Ivanovsky R.N."/>
            <person name="Keppen O.I."/>
            <person name="Sukhacheva M.V."/>
            <person name="Bumazhkin B.K."/>
            <person name="Patutina E.O."/>
            <person name="Beletsky A.V."/>
            <person name="Mardanov A.V."/>
            <person name="Baslerov R.V."/>
            <person name="Panteleeva A.N."/>
            <person name="Kolganova T.V."/>
            <person name="Ravin N.V."/>
            <person name="Skryabin K.G."/>
        </authorList>
    </citation>
    <scope>NUCLEOTIDE SEQUENCE [LARGE SCALE GENOMIC DNA]</scope>
    <source>
        <strain evidence="2 3">DG-6</strain>
    </source>
</reference>
<gene>
    <name evidence="2" type="ORF">OSCT_0903</name>
</gene>
<dbReference type="eggNOG" id="COG1287">
    <property type="taxonomic scope" value="Bacteria"/>
</dbReference>